<reference evidence="1" key="1">
    <citation type="submission" date="2020-09" db="EMBL/GenBank/DDBJ databases">
        <title>A novel bacterium of genus Hazenella, isolated from South China Sea.</title>
        <authorList>
            <person name="Huang H."/>
            <person name="Mo K."/>
            <person name="Hu Y."/>
        </authorList>
    </citation>
    <scope>NUCLEOTIDE SEQUENCE</scope>
    <source>
        <strain evidence="1">IB182357</strain>
    </source>
</reference>
<proteinExistence type="predicted"/>
<organism evidence="1 2">
    <name type="scientific">Polycladospora coralii</name>
    <dbReference type="NCBI Taxonomy" id="2771432"/>
    <lineage>
        <taxon>Bacteria</taxon>
        <taxon>Bacillati</taxon>
        <taxon>Bacillota</taxon>
        <taxon>Bacilli</taxon>
        <taxon>Bacillales</taxon>
        <taxon>Thermoactinomycetaceae</taxon>
        <taxon>Polycladospora</taxon>
    </lineage>
</organism>
<evidence type="ECO:0000313" key="1">
    <source>
        <dbReference type="EMBL" id="MBD1371708.1"/>
    </source>
</evidence>
<dbReference type="InterPro" id="IPR032585">
    <property type="entry name" value="DUF4912"/>
</dbReference>
<protein>
    <submittedName>
        <fullName evidence="1">DUF4912 domain-containing protein</fullName>
    </submittedName>
</protein>
<dbReference type="Pfam" id="PF16258">
    <property type="entry name" value="DUF4912"/>
    <property type="match status" value="1"/>
</dbReference>
<dbReference type="RefSeq" id="WP_191138354.1">
    <property type="nucleotide sequence ID" value="NZ_JACXAG020000001.1"/>
</dbReference>
<gene>
    <name evidence="1" type="ORF">IC620_04960</name>
</gene>
<evidence type="ECO:0000313" key="2">
    <source>
        <dbReference type="Proteomes" id="UP000661691"/>
    </source>
</evidence>
<keyword evidence="2" id="KW-1185">Reference proteome</keyword>
<dbReference type="EMBL" id="JACXAH010000005">
    <property type="protein sequence ID" value="MBD1371708.1"/>
    <property type="molecule type" value="Genomic_DNA"/>
</dbReference>
<dbReference type="AlphaFoldDB" id="A0A926N8N7"/>
<sequence>MKTSIKQWAQSLKTSLPKKNVISQKGWQLPNHYNQNRIKVIAHAPTKLYAYWEMDEARHRLIKTYCKINETKPVYGVRLYYANQIDQEGLRDRVIPSWAQTCYFEHLVPGNAYQLDVGIYYDGRFSPILRSESVKTPDLFVISEKKSNQPYTAIHHL</sequence>
<name>A0A926N8N7_9BACL</name>
<comment type="caution">
    <text evidence="1">The sequence shown here is derived from an EMBL/GenBank/DDBJ whole genome shotgun (WGS) entry which is preliminary data.</text>
</comment>
<accession>A0A926N8N7</accession>
<dbReference type="Proteomes" id="UP000661691">
    <property type="component" value="Unassembled WGS sequence"/>
</dbReference>